<proteinExistence type="predicted"/>
<name>A0A1Z5KQD2_FISSO</name>
<dbReference type="InParanoid" id="A0A1Z5KQD2"/>
<dbReference type="AlphaFoldDB" id="A0A1Z5KQD2"/>
<reference evidence="2 3" key="1">
    <citation type="journal article" date="2015" name="Plant Cell">
        <title>Oil accumulation by the oleaginous diatom Fistulifera solaris as revealed by the genome and transcriptome.</title>
        <authorList>
            <person name="Tanaka T."/>
            <person name="Maeda Y."/>
            <person name="Veluchamy A."/>
            <person name="Tanaka M."/>
            <person name="Abida H."/>
            <person name="Marechal E."/>
            <person name="Bowler C."/>
            <person name="Muto M."/>
            <person name="Sunaga Y."/>
            <person name="Tanaka M."/>
            <person name="Yoshino T."/>
            <person name="Taniguchi T."/>
            <person name="Fukuda Y."/>
            <person name="Nemoto M."/>
            <person name="Matsumoto M."/>
            <person name="Wong P.S."/>
            <person name="Aburatani S."/>
            <person name="Fujibuchi W."/>
        </authorList>
    </citation>
    <scope>NUCLEOTIDE SEQUENCE [LARGE SCALE GENOMIC DNA]</scope>
    <source>
        <strain evidence="2 3">JPCC DA0580</strain>
    </source>
</reference>
<evidence type="ECO:0000313" key="3">
    <source>
        <dbReference type="Proteomes" id="UP000198406"/>
    </source>
</evidence>
<accession>A0A1Z5KQD2</accession>
<protein>
    <submittedName>
        <fullName evidence="2">Uncharacterized protein</fullName>
    </submittedName>
</protein>
<keyword evidence="3" id="KW-1185">Reference proteome</keyword>
<organism evidence="2 3">
    <name type="scientific">Fistulifera solaris</name>
    <name type="common">Oleaginous diatom</name>
    <dbReference type="NCBI Taxonomy" id="1519565"/>
    <lineage>
        <taxon>Eukaryota</taxon>
        <taxon>Sar</taxon>
        <taxon>Stramenopiles</taxon>
        <taxon>Ochrophyta</taxon>
        <taxon>Bacillariophyta</taxon>
        <taxon>Bacillariophyceae</taxon>
        <taxon>Bacillariophycidae</taxon>
        <taxon>Naviculales</taxon>
        <taxon>Naviculaceae</taxon>
        <taxon>Fistulifera</taxon>
    </lineage>
</organism>
<dbReference type="Proteomes" id="UP000198406">
    <property type="component" value="Unassembled WGS sequence"/>
</dbReference>
<evidence type="ECO:0000313" key="2">
    <source>
        <dbReference type="EMBL" id="GAX28377.1"/>
    </source>
</evidence>
<comment type="caution">
    <text evidence="2">The sequence shown here is derived from an EMBL/GenBank/DDBJ whole genome shotgun (WGS) entry which is preliminary data.</text>
</comment>
<dbReference type="EMBL" id="BDSP01000273">
    <property type="protein sequence ID" value="GAX28377.1"/>
    <property type="molecule type" value="Genomic_DNA"/>
</dbReference>
<feature type="region of interest" description="Disordered" evidence="1">
    <location>
        <begin position="1"/>
        <end position="22"/>
    </location>
</feature>
<sequence length="264" mass="29859">MNKENRDQTDADSQSRKRPRLSDDIEVPAVELASKFRFVEFHFKMLKSLYDEKSNLSDGVQSNCDIIGDKVDDGIWTKIKDFLVNRPRISSAKKEAVLWDNIRREAMQLKANTKPRSPAKQTPGRIGLTPRSSAFHSKFATSSPISPSEPHPLQDNSFFIIAQFLGKEARVFKDAYTHQKHVLKPLLAATEQLISGLGQEVAVLKQAIASEEQQKLHLLLNGASYEDTKIQRESSQGSDESRLAELQTKMRLWQLLEADLKSIL</sequence>
<evidence type="ECO:0000256" key="1">
    <source>
        <dbReference type="SAM" id="MobiDB-lite"/>
    </source>
</evidence>
<gene>
    <name evidence="2" type="ORF">FisN_4Hh039</name>
</gene>